<dbReference type="GO" id="GO:0003755">
    <property type="term" value="F:peptidyl-prolyl cis-trans isomerase activity"/>
    <property type="evidence" value="ECO:0007669"/>
    <property type="project" value="UniProtKB-KW"/>
</dbReference>
<proteinExistence type="inferred from homology"/>
<keyword evidence="4 6" id="KW-0697">Rotamase</keyword>
<evidence type="ECO:0000256" key="2">
    <source>
        <dbReference type="ARBA" id="ARBA00006577"/>
    </source>
</evidence>
<dbReference type="PANTHER" id="PTHR43811:SF19">
    <property type="entry name" value="39 KDA FK506-BINDING NUCLEAR PROTEIN"/>
    <property type="match status" value="1"/>
</dbReference>
<dbReference type="InterPro" id="IPR021109">
    <property type="entry name" value="Peptidase_aspartic_dom_sf"/>
</dbReference>
<reference evidence="9 10" key="1">
    <citation type="submission" date="2017-05" db="EMBL/GenBank/DDBJ databases">
        <authorList>
            <person name="Varghese N."/>
            <person name="Submissions S."/>
        </authorList>
    </citation>
    <scope>NUCLEOTIDE SEQUENCE [LARGE SCALE GENOMIC DNA]</scope>
    <source>
        <strain evidence="9 10">DSM 19036</strain>
    </source>
</reference>
<dbReference type="InterPro" id="IPR000774">
    <property type="entry name" value="PPIase_FKBP_N"/>
</dbReference>
<dbReference type="InterPro" id="IPR046357">
    <property type="entry name" value="PPIase_dom_sf"/>
</dbReference>
<dbReference type="Proteomes" id="UP000320300">
    <property type="component" value="Unassembled WGS sequence"/>
</dbReference>
<keyword evidence="10" id="KW-1185">Reference proteome</keyword>
<evidence type="ECO:0000256" key="1">
    <source>
        <dbReference type="ARBA" id="ARBA00000971"/>
    </source>
</evidence>
<evidence type="ECO:0000256" key="5">
    <source>
        <dbReference type="ARBA" id="ARBA00023235"/>
    </source>
</evidence>
<dbReference type="Gene3D" id="2.40.70.10">
    <property type="entry name" value="Acid Proteases"/>
    <property type="match status" value="2"/>
</dbReference>
<dbReference type="EMBL" id="FXTN01000018">
    <property type="protein sequence ID" value="SMO98863.1"/>
    <property type="molecule type" value="Genomic_DNA"/>
</dbReference>
<comment type="similarity">
    <text evidence="2">Belongs to the FKBP-type PPIase family.</text>
</comment>
<dbReference type="SUPFAM" id="SSF50630">
    <property type="entry name" value="Acid proteases"/>
    <property type="match status" value="1"/>
</dbReference>
<feature type="signal peptide" evidence="7">
    <location>
        <begin position="1"/>
        <end position="22"/>
    </location>
</feature>
<accession>A0A521FRL6</accession>
<dbReference type="GO" id="GO:0006457">
    <property type="term" value="P:protein folding"/>
    <property type="evidence" value="ECO:0007669"/>
    <property type="project" value="InterPro"/>
</dbReference>
<dbReference type="Pfam" id="PF00254">
    <property type="entry name" value="FKBP_C"/>
    <property type="match status" value="1"/>
</dbReference>
<protein>
    <recommendedName>
        <fullName evidence="3 6">peptidylprolyl isomerase</fullName>
        <ecNumber evidence="3 6">5.2.1.8</ecNumber>
    </recommendedName>
</protein>
<dbReference type="Gene3D" id="3.10.50.40">
    <property type="match status" value="1"/>
</dbReference>
<dbReference type="InterPro" id="IPR034122">
    <property type="entry name" value="Retropepsin-like_bacterial"/>
</dbReference>
<evidence type="ECO:0000256" key="6">
    <source>
        <dbReference type="PROSITE-ProRule" id="PRU00277"/>
    </source>
</evidence>
<dbReference type="Pfam" id="PF01346">
    <property type="entry name" value="FKBP_N"/>
    <property type="match status" value="1"/>
</dbReference>
<dbReference type="AlphaFoldDB" id="A0A521FRL6"/>
<evidence type="ECO:0000313" key="10">
    <source>
        <dbReference type="Proteomes" id="UP000320300"/>
    </source>
</evidence>
<evidence type="ECO:0000313" key="9">
    <source>
        <dbReference type="EMBL" id="SMO98863.1"/>
    </source>
</evidence>
<dbReference type="PROSITE" id="PS50059">
    <property type="entry name" value="FKBP_PPIASE"/>
    <property type="match status" value="1"/>
</dbReference>
<keyword evidence="7" id="KW-0732">Signal</keyword>
<dbReference type="InterPro" id="IPR001179">
    <property type="entry name" value="PPIase_FKBP_dom"/>
</dbReference>
<dbReference type="RefSeq" id="WP_142531139.1">
    <property type="nucleotide sequence ID" value="NZ_CBCSJO010000019.1"/>
</dbReference>
<name>A0A521FRL6_9SPHI</name>
<evidence type="ECO:0000259" key="8">
    <source>
        <dbReference type="PROSITE" id="PS50059"/>
    </source>
</evidence>
<sequence length="443" mass="48912">MRFRNILLAATLVLGSIHTIYAQVAELPFEFRGKHLFVKAQTGTSDTLNFIFDTGATGAMIDSATAERAGISKESRLPASVAGSGGSQSYIMALNQSIKVGNTEFKHINLTMVNFASLSSGLGTKLDGIIGYEVMNRYITKIDFDRKKISLYDQNQPADTTGYTAIPFEFNKSVMIPRFPISITLANGETFNGKVMFDTGNAFPLLISTPFSKFHNFDSKLGETSRTIGRGMNAVTQDQVADIKSMSFNGFNFGPMSVRLTLNEKAEAKDGYLGILGIEIIKRFNVIMDYGRKRIYLKPNDSFGNVFEREMEKKRFKAENAAFLMKNKLKPGIKTTSSGLQYRIIKTGKGSVPKLSDRVSLHFKTTLINGKKLWSTYDDGKPWVHHLDKALEGVKEAALLMPAGSKWVVYIPSDLACGDDGDEDVPGGATLIYEMEVLKAEKD</sequence>
<keyword evidence="5 6" id="KW-0413">Isomerase</keyword>
<organism evidence="9 10">
    <name type="scientific">Pedobacter westerhofensis</name>
    <dbReference type="NCBI Taxonomy" id="425512"/>
    <lineage>
        <taxon>Bacteria</taxon>
        <taxon>Pseudomonadati</taxon>
        <taxon>Bacteroidota</taxon>
        <taxon>Sphingobacteriia</taxon>
        <taxon>Sphingobacteriales</taxon>
        <taxon>Sphingobacteriaceae</taxon>
        <taxon>Pedobacter</taxon>
    </lineage>
</organism>
<dbReference type="Pfam" id="PF13650">
    <property type="entry name" value="Asp_protease_2"/>
    <property type="match status" value="1"/>
</dbReference>
<comment type="catalytic activity">
    <reaction evidence="1 6">
        <text>[protein]-peptidylproline (omega=180) = [protein]-peptidylproline (omega=0)</text>
        <dbReference type="Rhea" id="RHEA:16237"/>
        <dbReference type="Rhea" id="RHEA-COMP:10747"/>
        <dbReference type="Rhea" id="RHEA-COMP:10748"/>
        <dbReference type="ChEBI" id="CHEBI:83833"/>
        <dbReference type="ChEBI" id="CHEBI:83834"/>
        <dbReference type="EC" id="5.2.1.8"/>
    </reaction>
</comment>
<evidence type="ECO:0000256" key="3">
    <source>
        <dbReference type="ARBA" id="ARBA00013194"/>
    </source>
</evidence>
<dbReference type="CDD" id="cd05483">
    <property type="entry name" value="retropepsin_like_bacteria"/>
    <property type="match status" value="1"/>
</dbReference>
<dbReference type="SUPFAM" id="SSF54534">
    <property type="entry name" value="FKBP-like"/>
    <property type="match status" value="1"/>
</dbReference>
<dbReference type="OrthoDB" id="5166556at2"/>
<dbReference type="PANTHER" id="PTHR43811">
    <property type="entry name" value="FKBP-TYPE PEPTIDYL-PROLYL CIS-TRANS ISOMERASE FKPA"/>
    <property type="match status" value="1"/>
</dbReference>
<feature type="chain" id="PRO_5022183386" description="peptidylprolyl isomerase" evidence="7">
    <location>
        <begin position="23"/>
        <end position="443"/>
    </location>
</feature>
<dbReference type="EC" id="5.2.1.8" evidence="3 6"/>
<feature type="domain" description="PPIase FKBP-type" evidence="8">
    <location>
        <begin position="356"/>
        <end position="441"/>
    </location>
</feature>
<gene>
    <name evidence="9" type="ORF">SAMN06265348_11814</name>
</gene>
<evidence type="ECO:0000256" key="4">
    <source>
        <dbReference type="ARBA" id="ARBA00023110"/>
    </source>
</evidence>
<evidence type="ECO:0000256" key="7">
    <source>
        <dbReference type="SAM" id="SignalP"/>
    </source>
</evidence>